<proteinExistence type="predicted"/>
<name>A0A3M2L280_9NOCA</name>
<dbReference type="InterPro" id="IPR055797">
    <property type="entry name" value="DUF7373"/>
</dbReference>
<keyword evidence="4" id="KW-1185">Reference proteome</keyword>
<protein>
    <submittedName>
        <fullName evidence="3">Uncharacterized protein</fullName>
    </submittedName>
</protein>
<dbReference type="RefSeq" id="WP_122188961.1">
    <property type="nucleotide sequence ID" value="NZ_RFFH01000006.1"/>
</dbReference>
<evidence type="ECO:0000313" key="4">
    <source>
        <dbReference type="Proteomes" id="UP000279275"/>
    </source>
</evidence>
<feature type="domain" description="DUF7373" evidence="1">
    <location>
        <begin position="62"/>
        <end position="260"/>
    </location>
</feature>
<dbReference type="Pfam" id="PF24088">
    <property type="entry name" value="DUF7373"/>
    <property type="match status" value="1"/>
</dbReference>
<dbReference type="EMBL" id="RFFH01000006">
    <property type="protein sequence ID" value="RMI31829.1"/>
    <property type="molecule type" value="Genomic_DNA"/>
</dbReference>
<feature type="domain" description="DUF7373" evidence="2">
    <location>
        <begin position="266"/>
        <end position="413"/>
    </location>
</feature>
<accession>A0A3M2L280</accession>
<reference evidence="3 4" key="1">
    <citation type="submission" date="2018-10" db="EMBL/GenBank/DDBJ databases">
        <title>Isolation from cow dung.</title>
        <authorList>
            <person name="Ling L."/>
        </authorList>
    </citation>
    <scope>NUCLEOTIDE SEQUENCE [LARGE SCALE GENOMIC DNA]</scope>
    <source>
        <strain evidence="3 4">NEAU-LL90</strain>
    </source>
</reference>
<dbReference type="AlphaFoldDB" id="A0A3M2L280"/>
<dbReference type="PROSITE" id="PS51257">
    <property type="entry name" value="PROKAR_LIPOPROTEIN"/>
    <property type="match status" value="1"/>
</dbReference>
<evidence type="ECO:0000313" key="3">
    <source>
        <dbReference type="EMBL" id="RMI31829.1"/>
    </source>
</evidence>
<comment type="caution">
    <text evidence="3">The sequence shown here is derived from an EMBL/GenBank/DDBJ whole genome shotgun (WGS) entry which is preliminary data.</text>
</comment>
<sequence length="416" mass="44912">MTTMRGLAVLIIAILTAVSLSSCSVVSGGPTAGEIDVRTLNIGKYPVKPLDINNDAEPGMLSWSQVGSLRLGEDVATPDQVSPGLVSNGDYHPRTFSAQSPAKDLGDSSDMQSVAQRHRLMFGFESEGYDTDTIFARYDWPYMAQNGTGLSIMVMQFGSPAEASAAATEFYEADFGRYQDQNQPAPIAKYPDTHAHWRPGTPTLRSFLAHGPYVTALLVATPTADLTALTMLAQQAYDVQLPKLDARNLITDEDAVHLPLDPDHILSRTLNPYAFEMPLGSSNDQNTVVGPHTLLNYEPNFVRAKQTLDALGVTSAAFTDSALVLRTADPNHARKAVTDHLTMAVDGSVVDVPPGVPDATCLQYTGWAGIGSDDGFKFLCIVAYRQYVGYVASLQLTDAQQKAAAQYALFANSQWE</sequence>
<gene>
    <name evidence="3" type="ORF">EBN03_16775</name>
</gene>
<evidence type="ECO:0000259" key="1">
    <source>
        <dbReference type="Pfam" id="PF24088"/>
    </source>
</evidence>
<dbReference type="Proteomes" id="UP000279275">
    <property type="component" value="Unassembled WGS sequence"/>
</dbReference>
<dbReference type="InterPro" id="IPR056463">
    <property type="entry name" value="DUF7373_C"/>
</dbReference>
<evidence type="ECO:0000259" key="2">
    <source>
        <dbReference type="Pfam" id="PF24092"/>
    </source>
</evidence>
<organism evidence="3 4">
    <name type="scientific">Nocardia stercoris</name>
    <dbReference type="NCBI Taxonomy" id="2483361"/>
    <lineage>
        <taxon>Bacteria</taxon>
        <taxon>Bacillati</taxon>
        <taxon>Actinomycetota</taxon>
        <taxon>Actinomycetes</taxon>
        <taxon>Mycobacteriales</taxon>
        <taxon>Nocardiaceae</taxon>
        <taxon>Nocardia</taxon>
    </lineage>
</organism>
<dbReference type="OrthoDB" id="4565228at2"/>
<dbReference type="Pfam" id="PF24092">
    <property type="entry name" value="DUF7373_C"/>
    <property type="match status" value="1"/>
</dbReference>